<feature type="region of interest" description="Disordered" evidence="1">
    <location>
        <begin position="681"/>
        <end position="721"/>
    </location>
</feature>
<evidence type="ECO:0000256" key="1">
    <source>
        <dbReference type="SAM" id="MobiDB-lite"/>
    </source>
</evidence>
<dbReference type="Proteomes" id="UP000777482">
    <property type="component" value="Unassembled WGS sequence"/>
</dbReference>
<accession>A0A9P6W7Z4</accession>
<comment type="caution">
    <text evidence="2">The sequence shown here is derived from an EMBL/GenBank/DDBJ whole genome shotgun (WGS) entry which is preliminary data.</text>
</comment>
<evidence type="ECO:0000313" key="2">
    <source>
        <dbReference type="EMBL" id="KAG0665022.1"/>
    </source>
</evidence>
<feature type="region of interest" description="Disordered" evidence="1">
    <location>
        <begin position="356"/>
        <end position="384"/>
    </location>
</feature>
<organism evidence="2 3">
    <name type="scientific">Rhodotorula mucilaginosa</name>
    <name type="common">Yeast</name>
    <name type="synonym">Rhodotorula rubra</name>
    <dbReference type="NCBI Taxonomy" id="5537"/>
    <lineage>
        <taxon>Eukaryota</taxon>
        <taxon>Fungi</taxon>
        <taxon>Dikarya</taxon>
        <taxon>Basidiomycota</taxon>
        <taxon>Pucciniomycotina</taxon>
        <taxon>Microbotryomycetes</taxon>
        <taxon>Sporidiobolales</taxon>
        <taxon>Sporidiobolaceae</taxon>
        <taxon>Rhodotorula</taxon>
    </lineage>
</organism>
<sequence length="1025" mass="112492">MASKLVHPPPSSSSSAIEREREAQHRAELAALVSRVVPRPRPAVDLLLALARPSAASESYLTPLRVGHNERNIDFWDERKLKDYLKRSDSESHDKLELKREQVDAVKATHKAFADACKRTAKGFDVAEPERIASHVLPERLSDEILISRSSQRAVEQSSTTRADIDVRKLLAREKNYPQTALDSLPGFGDNSDTLQQALWVFLTLLHESSANFYSVSSDLGLTATAADLAALRRKRETLRTYHKKSPTQAFLEQGDTVEWLETAATRAGQRIASVSPPLFSRSYQRANMTGEDPRDARPLSPWTLKEEPSSPRFTLEEDWRPQESPMFARRVGGAEADKVPDIRRISVEALQGAAYPTQDGEATDSSTASPLALGSNAPAGIGQTIDTFFEEPGNEKEAKSPSRQAPYPHSLKVTAAALPTDAEQIGLARVPDKSDFDRNARTPFALVPMAGLRSLTLELSWKAWSLPEEMEVDNELDEGLLAQQTEANLQVRQAPVAISPLPSPLYLQPDERDDSNDEDLISCAWSKQARGARDETDAANLVALPEQADADETALDRLSENHPLLSSRAQVTDEYGFVFLPHAATFSAGTDEAAAEENTEPTSPAPFQEASLTREELAPPPPPDRSPRSGTDLASVERPAACLPSLSSVDLATAPAPSLSSFDRFLSMRSRDDLADLTRVLPTQQSHRSAGPIPADSRPQARSDRGTSTTATPSVPSLPLPAFLRDDAEATARAAPLRVVAFDPVFQRREHVRALEAHQLELVHRSPRHPDRSVPDLIIDPKTCAVLCRLVDLMKTSQAQKNASSQAAARPDTIAARVEEIAQDYEHVVLILEEQHQRVAGVRVSSYSKPVLDALDRLGASVEDLRKRGVQVDVALSRSPEHSAGIVAQLVTYKASNLPRDVPALDLWSDRLWLTSDPTPEEDEFLRYGDMNELGACAILAVCSLSDFLGMSSKDRTAVFATLVGRKTIERLNEALKTVADLSSDPIEPRRLSAIDDDQDADGAEEDKSHDSFDWTEFLKELSQ</sequence>
<dbReference type="AlphaFoldDB" id="A0A9P6W7Z4"/>
<feature type="compositionally biased region" description="Acidic residues" evidence="1">
    <location>
        <begin position="996"/>
        <end position="1006"/>
    </location>
</feature>
<keyword evidence="3" id="KW-1185">Reference proteome</keyword>
<evidence type="ECO:0000313" key="3">
    <source>
        <dbReference type="Proteomes" id="UP000777482"/>
    </source>
</evidence>
<proteinExistence type="predicted"/>
<feature type="region of interest" description="Disordered" evidence="1">
    <location>
        <begin position="591"/>
        <end position="637"/>
    </location>
</feature>
<feature type="compositionally biased region" description="Polar residues" evidence="1">
    <location>
        <begin position="707"/>
        <end position="716"/>
    </location>
</feature>
<evidence type="ECO:0008006" key="4">
    <source>
        <dbReference type="Google" id="ProtNLM"/>
    </source>
</evidence>
<feature type="region of interest" description="Disordered" evidence="1">
    <location>
        <begin position="1"/>
        <end position="23"/>
    </location>
</feature>
<protein>
    <recommendedName>
        <fullName evidence="4">Proteophosphoglycan 5</fullName>
    </recommendedName>
</protein>
<dbReference type="EMBL" id="PUHQ01000011">
    <property type="protein sequence ID" value="KAG0665022.1"/>
    <property type="molecule type" value="Genomic_DNA"/>
</dbReference>
<reference evidence="2 3" key="1">
    <citation type="submission" date="2020-11" db="EMBL/GenBank/DDBJ databases">
        <title>Kefir isolates.</title>
        <authorList>
            <person name="Marcisauskas S."/>
            <person name="Kim Y."/>
            <person name="Blasche S."/>
        </authorList>
    </citation>
    <scope>NUCLEOTIDE SEQUENCE [LARGE SCALE GENOMIC DNA]</scope>
    <source>
        <strain evidence="2 3">KR</strain>
    </source>
</reference>
<gene>
    <name evidence="2" type="ORF">C6P46_000648</name>
</gene>
<name>A0A9P6W7Z4_RHOMI</name>
<feature type="region of interest" description="Disordered" evidence="1">
    <location>
        <begin position="989"/>
        <end position="1013"/>
    </location>
</feature>
<feature type="compositionally biased region" description="Basic and acidic residues" evidence="1">
    <location>
        <begin position="305"/>
        <end position="314"/>
    </location>
</feature>
<dbReference type="OrthoDB" id="2422840at2759"/>
<feature type="region of interest" description="Disordered" evidence="1">
    <location>
        <begin position="284"/>
        <end position="314"/>
    </location>
</feature>